<evidence type="ECO:0000313" key="3">
    <source>
        <dbReference type="Proteomes" id="UP001348265"/>
    </source>
</evidence>
<accession>A0ABU7X5N9</accession>
<gene>
    <name evidence="2" type="ORF">RB636_38605</name>
</gene>
<sequence length="291" mass="32059">MNRSEQGNRASTVLGRRLGGQLLLLRDAAGKTQQEAAQVLSATATKIVKMERGWVPVRDPDIRALCAFYGQDGPEVVGALLSLARLDRERRKAKGWWNQYPVLRSQAEYFALEDIATSIRTWQLTTVPGLLQTPDYARALVVGNGAWRNLTEIESFVEARMARQARLGGDTPLHVWAVVQENVLRQLVGGRAVMRGQLEHLLDMARLPHVEIQVLPYSAGAHPGMTSAFSVVSFAEAGALDVVRADTVSTSLWLESETDAAQHLAIFDRITHLGLAQSNSTRLIESILKET</sequence>
<evidence type="ECO:0000313" key="2">
    <source>
        <dbReference type="EMBL" id="MEF3119073.1"/>
    </source>
</evidence>
<reference evidence="2 3" key="1">
    <citation type="submission" date="2023-08" db="EMBL/GenBank/DDBJ databases">
        <authorList>
            <person name="Sharma P."/>
            <person name="Verma V."/>
            <person name="Mohan M.K."/>
            <person name="Dubey A.K."/>
        </authorList>
    </citation>
    <scope>NUCLEOTIDE SEQUENCE [LARGE SCALE GENOMIC DNA]</scope>
    <source>
        <strain evidence="2 3">ADP4</strain>
    </source>
</reference>
<organism evidence="2 3">
    <name type="scientific">Streptomyces chrestomyceticus</name>
    <dbReference type="NCBI Taxonomy" id="68185"/>
    <lineage>
        <taxon>Bacteria</taxon>
        <taxon>Bacillati</taxon>
        <taxon>Actinomycetota</taxon>
        <taxon>Actinomycetes</taxon>
        <taxon>Kitasatosporales</taxon>
        <taxon>Streptomycetaceae</taxon>
        <taxon>Streptomyces</taxon>
    </lineage>
</organism>
<dbReference type="SUPFAM" id="SSF47413">
    <property type="entry name" value="lambda repressor-like DNA-binding domains"/>
    <property type="match status" value="1"/>
</dbReference>
<comment type="caution">
    <text evidence="2">The sequence shown here is derived from an EMBL/GenBank/DDBJ whole genome shotgun (WGS) entry which is preliminary data.</text>
</comment>
<proteinExistence type="predicted"/>
<evidence type="ECO:0000259" key="1">
    <source>
        <dbReference type="Pfam" id="PF19054"/>
    </source>
</evidence>
<name>A0ABU7X5N9_9ACTN</name>
<dbReference type="Pfam" id="PF13560">
    <property type="entry name" value="HTH_31"/>
    <property type="match status" value="1"/>
</dbReference>
<dbReference type="RefSeq" id="WP_031011410.1">
    <property type="nucleotide sequence ID" value="NZ_JAVFKM010000037.1"/>
</dbReference>
<dbReference type="InterPro" id="IPR043917">
    <property type="entry name" value="DUF5753"/>
</dbReference>
<keyword evidence="3" id="KW-1185">Reference proteome</keyword>
<dbReference type="InterPro" id="IPR010982">
    <property type="entry name" value="Lambda_DNA-bd_dom_sf"/>
</dbReference>
<feature type="domain" description="DUF5753" evidence="1">
    <location>
        <begin position="107"/>
        <end position="285"/>
    </location>
</feature>
<protein>
    <submittedName>
        <fullName evidence="2">Helix-turn-helix transcriptional regulator</fullName>
    </submittedName>
</protein>
<dbReference type="Proteomes" id="UP001348265">
    <property type="component" value="Unassembled WGS sequence"/>
</dbReference>
<dbReference type="Pfam" id="PF19054">
    <property type="entry name" value="DUF5753"/>
    <property type="match status" value="1"/>
</dbReference>
<dbReference type="EMBL" id="JAVFKM010000037">
    <property type="protein sequence ID" value="MEF3119073.1"/>
    <property type="molecule type" value="Genomic_DNA"/>
</dbReference>